<organism evidence="2 3">
    <name type="scientific">Candidatus Merdivicinus excrementipullorum</name>
    <dbReference type="NCBI Taxonomy" id="2840867"/>
    <lineage>
        <taxon>Bacteria</taxon>
        <taxon>Bacillati</taxon>
        <taxon>Bacillota</taxon>
        <taxon>Clostridia</taxon>
        <taxon>Eubacteriales</taxon>
        <taxon>Oscillospiraceae</taxon>
        <taxon>Oscillospiraceae incertae sedis</taxon>
        <taxon>Candidatus Merdivicinus</taxon>
    </lineage>
</organism>
<protein>
    <submittedName>
        <fullName evidence="2">Cytidine deaminase</fullName>
    </submittedName>
</protein>
<dbReference type="EMBL" id="DVJP01000039">
    <property type="protein sequence ID" value="HIS76363.1"/>
    <property type="molecule type" value="Genomic_DNA"/>
</dbReference>
<proteinExistence type="inferred from homology"/>
<dbReference type="InterPro" id="IPR050202">
    <property type="entry name" value="Cyt/Deoxycyt_deaminase"/>
</dbReference>
<dbReference type="Gene3D" id="3.40.140.10">
    <property type="entry name" value="Cytidine Deaminase, domain 2"/>
    <property type="match status" value="1"/>
</dbReference>
<dbReference type="Proteomes" id="UP000824002">
    <property type="component" value="Unassembled WGS sequence"/>
</dbReference>
<evidence type="ECO:0000313" key="2">
    <source>
        <dbReference type="EMBL" id="HIS76363.1"/>
    </source>
</evidence>
<accession>A0A9D1FM88</accession>
<dbReference type="PANTHER" id="PTHR11644:SF2">
    <property type="entry name" value="CYTIDINE DEAMINASE"/>
    <property type="match status" value="1"/>
</dbReference>
<sequence>MKDFAQKLYDAAKSVVNPRKLTEYAEAGGVGAAILAANGQIYTGVCIDIACSIGFCAEHAAAAAMITAGESKILAVAAVGWDGEIMPPCGRCREFLTSLHPDNRYADVLLPGWKTCTLGDLLPYDWKKWDPRD</sequence>
<dbReference type="GO" id="GO:0008270">
    <property type="term" value="F:zinc ion binding"/>
    <property type="evidence" value="ECO:0007669"/>
    <property type="project" value="TreeGrafter"/>
</dbReference>
<gene>
    <name evidence="2" type="ORF">IAB51_06060</name>
</gene>
<evidence type="ECO:0000313" key="3">
    <source>
        <dbReference type="Proteomes" id="UP000824002"/>
    </source>
</evidence>
<dbReference type="SUPFAM" id="SSF53927">
    <property type="entry name" value="Cytidine deaminase-like"/>
    <property type="match status" value="1"/>
</dbReference>
<dbReference type="CDD" id="cd01283">
    <property type="entry name" value="cytidine_deaminase"/>
    <property type="match status" value="1"/>
</dbReference>
<dbReference type="GO" id="GO:0005829">
    <property type="term" value="C:cytosol"/>
    <property type="evidence" value="ECO:0007669"/>
    <property type="project" value="TreeGrafter"/>
</dbReference>
<dbReference type="GO" id="GO:0004126">
    <property type="term" value="F:cytidine deaminase activity"/>
    <property type="evidence" value="ECO:0007669"/>
    <property type="project" value="TreeGrafter"/>
</dbReference>
<comment type="similarity">
    <text evidence="1">Belongs to the cytidine and deoxycytidylate deaminase family.</text>
</comment>
<dbReference type="PANTHER" id="PTHR11644">
    <property type="entry name" value="CYTIDINE DEAMINASE"/>
    <property type="match status" value="1"/>
</dbReference>
<reference evidence="2" key="1">
    <citation type="submission" date="2020-10" db="EMBL/GenBank/DDBJ databases">
        <authorList>
            <person name="Gilroy R."/>
        </authorList>
    </citation>
    <scope>NUCLEOTIDE SEQUENCE</scope>
    <source>
        <strain evidence="2">CHK199-13235</strain>
    </source>
</reference>
<evidence type="ECO:0000256" key="1">
    <source>
        <dbReference type="ARBA" id="ARBA00006576"/>
    </source>
</evidence>
<dbReference type="AlphaFoldDB" id="A0A9D1FM88"/>
<name>A0A9D1FM88_9FIRM</name>
<comment type="caution">
    <text evidence="2">The sequence shown here is derived from an EMBL/GenBank/DDBJ whole genome shotgun (WGS) entry which is preliminary data.</text>
</comment>
<reference evidence="2" key="2">
    <citation type="journal article" date="2021" name="PeerJ">
        <title>Extensive microbial diversity within the chicken gut microbiome revealed by metagenomics and culture.</title>
        <authorList>
            <person name="Gilroy R."/>
            <person name="Ravi A."/>
            <person name="Getino M."/>
            <person name="Pursley I."/>
            <person name="Horton D.L."/>
            <person name="Alikhan N.F."/>
            <person name="Baker D."/>
            <person name="Gharbi K."/>
            <person name="Hall N."/>
            <person name="Watson M."/>
            <person name="Adriaenssens E.M."/>
            <person name="Foster-Nyarko E."/>
            <person name="Jarju S."/>
            <person name="Secka A."/>
            <person name="Antonio M."/>
            <person name="Oren A."/>
            <person name="Chaudhuri R.R."/>
            <person name="La Ragione R."/>
            <person name="Hildebrand F."/>
            <person name="Pallen M.J."/>
        </authorList>
    </citation>
    <scope>NUCLEOTIDE SEQUENCE</scope>
    <source>
        <strain evidence="2">CHK199-13235</strain>
    </source>
</reference>
<dbReference type="InterPro" id="IPR016193">
    <property type="entry name" value="Cytidine_deaminase-like"/>
</dbReference>